<reference evidence="1 2" key="1">
    <citation type="submission" date="2018-06" db="EMBL/GenBank/DDBJ databases">
        <title>Complete Genomes of Monosporascus.</title>
        <authorList>
            <person name="Robinson A.J."/>
            <person name="Natvig D.O."/>
        </authorList>
    </citation>
    <scope>NUCLEOTIDE SEQUENCE [LARGE SCALE GENOMIC DNA]</scope>
    <source>
        <strain evidence="1 2">CBS 609.92</strain>
    </source>
</reference>
<organism evidence="1 2">
    <name type="scientific">Monosporascus cannonballus</name>
    <dbReference type="NCBI Taxonomy" id="155416"/>
    <lineage>
        <taxon>Eukaryota</taxon>
        <taxon>Fungi</taxon>
        <taxon>Dikarya</taxon>
        <taxon>Ascomycota</taxon>
        <taxon>Pezizomycotina</taxon>
        <taxon>Sordariomycetes</taxon>
        <taxon>Xylariomycetidae</taxon>
        <taxon>Xylariales</taxon>
        <taxon>Xylariales incertae sedis</taxon>
        <taxon>Monosporascus</taxon>
    </lineage>
</organism>
<evidence type="ECO:0000313" key="2">
    <source>
        <dbReference type="Proteomes" id="UP000294003"/>
    </source>
</evidence>
<comment type="caution">
    <text evidence="1">The sequence shown here is derived from an EMBL/GenBank/DDBJ whole genome shotgun (WGS) entry which is preliminary data.</text>
</comment>
<name>A0ABY0HD53_9PEZI</name>
<sequence length="86" mass="9220">MFRAMQDIAVALSLPTIIGSLTIAIAPGRRRNTGFSLAWCWGIFINAVGWRVGWYVVAATSGILSAVGVDTLARLPTLHSLPTHVD</sequence>
<dbReference type="Proteomes" id="UP000294003">
    <property type="component" value="Unassembled WGS sequence"/>
</dbReference>
<protein>
    <recommendedName>
        <fullName evidence="3">Major facilitator superfamily (MFS) profile domain-containing protein</fullName>
    </recommendedName>
</protein>
<dbReference type="EMBL" id="QJNS01000065">
    <property type="protein sequence ID" value="RYO89875.1"/>
    <property type="molecule type" value="Genomic_DNA"/>
</dbReference>
<accession>A0ABY0HD53</accession>
<evidence type="ECO:0000313" key="1">
    <source>
        <dbReference type="EMBL" id="RYO89875.1"/>
    </source>
</evidence>
<evidence type="ECO:0008006" key="3">
    <source>
        <dbReference type="Google" id="ProtNLM"/>
    </source>
</evidence>
<gene>
    <name evidence="1" type="ORF">DL762_002960</name>
</gene>
<proteinExistence type="predicted"/>
<keyword evidence="2" id="KW-1185">Reference proteome</keyword>